<dbReference type="InterPro" id="IPR001304">
    <property type="entry name" value="C-type_lectin-like"/>
</dbReference>
<dbReference type="SUPFAM" id="SSF56436">
    <property type="entry name" value="C-type lectin-like"/>
    <property type="match status" value="1"/>
</dbReference>
<dbReference type="InterPro" id="IPR016186">
    <property type="entry name" value="C-type_lectin-like/link_sf"/>
</dbReference>
<evidence type="ECO:0000313" key="3">
    <source>
        <dbReference type="Proteomes" id="UP000318571"/>
    </source>
</evidence>
<gene>
    <name evidence="2" type="ORF">TCAL_10207</name>
</gene>
<evidence type="ECO:0000313" key="2">
    <source>
        <dbReference type="EMBL" id="TRY76992.1"/>
    </source>
</evidence>
<dbReference type="CDD" id="cd00037">
    <property type="entry name" value="CLECT"/>
    <property type="match status" value="1"/>
</dbReference>
<organism evidence="2 3">
    <name type="scientific">Tigriopus californicus</name>
    <name type="common">Marine copepod</name>
    <dbReference type="NCBI Taxonomy" id="6832"/>
    <lineage>
        <taxon>Eukaryota</taxon>
        <taxon>Metazoa</taxon>
        <taxon>Ecdysozoa</taxon>
        <taxon>Arthropoda</taxon>
        <taxon>Crustacea</taxon>
        <taxon>Multicrustacea</taxon>
        <taxon>Hexanauplia</taxon>
        <taxon>Copepoda</taxon>
        <taxon>Harpacticoida</taxon>
        <taxon>Harpacticidae</taxon>
        <taxon>Tigriopus</taxon>
    </lineage>
</organism>
<protein>
    <recommendedName>
        <fullName evidence="1">C-type lectin domain-containing protein</fullName>
    </recommendedName>
</protein>
<evidence type="ECO:0000259" key="1">
    <source>
        <dbReference type="PROSITE" id="PS50041"/>
    </source>
</evidence>
<sequence length="284" mass="30822">MQCQTGSSPVPIPYQVYGSVALMAVRKAETKYKNAKRACKNAQSDGILPMPKSEAVALALKGKMEEENDGEIWIGLTNSNDDDCVNAGCNSNLQWEDGSSFEYQSWMGYLSVDEDDECFRLSYGSNIISGSCDQWIEGHICQFDCDAIISRQAQSSRMISMFCMSLSTQIACLSEFRTSWAAFSPVFFGFTLGEPTAQAPMVQPVEVLATITILEPLAVADASLNDRVRTRQSDGRFCLINTSAALVILWAKDSGKVPATEASISIDSTFPGSVKSTGDSSRTG</sequence>
<comment type="caution">
    <text evidence="2">The sequence shown here is derived from an EMBL/GenBank/DDBJ whole genome shotgun (WGS) entry which is preliminary data.</text>
</comment>
<dbReference type="Proteomes" id="UP000318571">
    <property type="component" value="Chromosome 5"/>
</dbReference>
<proteinExistence type="predicted"/>
<name>A0A553PH32_TIGCA</name>
<dbReference type="EMBL" id="VCGU01000004">
    <property type="protein sequence ID" value="TRY76992.1"/>
    <property type="molecule type" value="Genomic_DNA"/>
</dbReference>
<keyword evidence="3" id="KW-1185">Reference proteome</keyword>
<dbReference type="Gene3D" id="3.10.100.10">
    <property type="entry name" value="Mannose-Binding Protein A, subunit A"/>
    <property type="match status" value="1"/>
</dbReference>
<dbReference type="PROSITE" id="PS50041">
    <property type="entry name" value="C_TYPE_LECTIN_2"/>
    <property type="match status" value="1"/>
</dbReference>
<reference evidence="2 3" key="1">
    <citation type="journal article" date="2018" name="Nat. Ecol. Evol.">
        <title>Genomic signatures of mitonuclear coevolution across populations of Tigriopus californicus.</title>
        <authorList>
            <person name="Barreto F.S."/>
            <person name="Watson E.T."/>
            <person name="Lima T.G."/>
            <person name="Willett C.S."/>
            <person name="Edmands S."/>
            <person name="Li W."/>
            <person name="Burton R.S."/>
        </authorList>
    </citation>
    <scope>NUCLEOTIDE SEQUENCE [LARGE SCALE GENOMIC DNA]</scope>
    <source>
        <strain evidence="2 3">San Diego</strain>
    </source>
</reference>
<feature type="domain" description="C-type lectin" evidence="1">
    <location>
        <begin position="17"/>
        <end position="135"/>
    </location>
</feature>
<feature type="non-terminal residue" evidence="2">
    <location>
        <position position="284"/>
    </location>
</feature>
<accession>A0A553PH32</accession>
<dbReference type="InterPro" id="IPR016187">
    <property type="entry name" value="CTDL_fold"/>
</dbReference>
<dbReference type="AlphaFoldDB" id="A0A553PH32"/>